<protein>
    <submittedName>
        <fullName evidence="5">Transcriptional regulator GlxA family, contains an amidase domain and an AraC-type DNA-binding HTH domain</fullName>
    </submittedName>
</protein>
<dbReference type="OrthoDB" id="9803764at2"/>
<dbReference type="SUPFAM" id="SSF52317">
    <property type="entry name" value="Class I glutamine amidotransferase-like"/>
    <property type="match status" value="1"/>
</dbReference>
<dbReference type="Pfam" id="PF12833">
    <property type="entry name" value="HTH_18"/>
    <property type="match status" value="1"/>
</dbReference>
<dbReference type="PRINTS" id="PR00032">
    <property type="entry name" value="HTHARAC"/>
</dbReference>
<evidence type="ECO:0000256" key="2">
    <source>
        <dbReference type="ARBA" id="ARBA00023125"/>
    </source>
</evidence>
<dbReference type="SUPFAM" id="SSF46689">
    <property type="entry name" value="Homeodomain-like"/>
    <property type="match status" value="2"/>
</dbReference>
<evidence type="ECO:0000313" key="6">
    <source>
        <dbReference type="Proteomes" id="UP000199107"/>
    </source>
</evidence>
<gene>
    <name evidence="5" type="ORF">SAMN05192555_10777</name>
</gene>
<dbReference type="PROSITE" id="PS00041">
    <property type="entry name" value="HTH_ARAC_FAMILY_1"/>
    <property type="match status" value="1"/>
</dbReference>
<keyword evidence="6" id="KW-1185">Reference proteome</keyword>
<keyword evidence="3" id="KW-0804">Transcription</keyword>
<dbReference type="Gene3D" id="3.40.50.880">
    <property type="match status" value="1"/>
</dbReference>
<dbReference type="EMBL" id="FNGH01000007">
    <property type="protein sequence ID" value="SDL83001.1"/>
    <property type="molecule type" value="Genomic_DNA"/>
</dbReference>
<dbReference type="PANTHER" id="PTHR43130">
    <property type="entry name" value="ARAC-FAMILY TRANSCRIPTIONAL REGULATOR"/>
    <property type="match status" value="1"/>
</dbReference>
<dbReference type="InterPro" id="IPR018060">
    <property type="entry name" value="HTH_AraC"/>
</dbReference>
<dbReference type="PROSITE" id="PS01124">
    <property type="entry name" value="HTH_ARAC_FAMILY_2"/>
    <property type="match status" value="1"/>
</dbReference>
<feature type="domain" description="HTH araC/xylS-type" evidence="4">
    <location>
        <begin position="230"/>
        <end position="328"/>
    </location>
</feature>
<dbReference type="CDD" id="cd03138">
    <property type="entry name" value="GATase1_AraC_2"/>
    <property type="match status" value="1"/>
</dbReference>
<dbReference type="SMART" id="SM00342">
    <property type="entry name" value="HTH_ARAC"/>
    <property type="match status" value="1"/>
</dbReference>
<evidence type="ECO:0000256" key="1">
    <source>
        <dbReference type="ARBA" id="ARBA00023015"/>
    </source>
</evidence>
<dbReference type="PANTHER" id="PTHR43130:SF3">
    <property type="entry name" value="HTH-TYPE TRANSCRIPTIONAL REGULATOR RV1931C"/>
    <property type="match status" value="1"/>
</dbReference>
<accession>A0A1G9N9L0</accession>
<evidence type="ECO:0000259" key="4">
    <source>
        <dbReference type="PROSITE" id="PS01124"/>
    </source>
</evidence>
<reference evidence="6" key="1">
    <citation type="submission" date="2016-10" db="EMBL/GenBank/DDBJ databases">
        <authorList>
            <person name="Varghese N."/>
            <person name="Submissions S."/>
        </authorList>
    </citation>
    <scope>NUCLEOTIDE SEQUENCE [LARGE SCALE GENOMIC DNA]</scope>
    <source>
        <strain evidence="6">AAP</strain>
    </source>
</reference>
<dbReference type="RefSeq" id="WP_089658420.1">
    <property type="nucleotide sequence ID" value="NZ_FNGH01000007.1"/>
</dbReference>
<evidence type="ECO:0000313" key="5">
    <source>
        <dbReference type="EMBL" id="SDL83001.1"/>
    </source>
</evidence>
<dbReference type="GO" id="GO:0043565">
    <property type="term" value="F:sequence-specific DNA binding"/>
    <property type="evidence" value="ECO:0007669"/>
    <property type="project" value="InterPro"/>
</dbReference>
<sequence>MSMHKPTIALLAIPEVAASTLYGIYDVFAAAGRDWPALIEGKTGEPLFVPQVVARTGSRELTVANGVRIVPDAGLDWVPEVVCIPEIMLPPEAVLEGRYADEVEWLKRCHAAGAILATACSGALLLAESGLLQGEDATTHWAYCDVLGRYPGVRVHPHRALVIGGTGSRLVMAGGGTSWSDLALYLVARLGGVDEAMHLAKLFLIDWHAAGQLPFAMLARTRQAEDAIIGRCQTWIAEHYDEPSPVAALIEISGLSERSFHRRFRKATGLTPMEYVHTLRLEEAKQMLESEKTSVDAIAEAVGYEDGAFFGRLFRRKVGLTPAQYRRRFGGLRKALVG</sequence>
<keyword evidence="2 5" id="KW-0238">DNA-binding</keyword>
<name>A0A1G9N9L0_9GAMM</name>
<dbReference type="InterPro" id="IPR029062">
    <property type="entry name" value="Class_I_gatase-like"/>
</dbReference>
<dbReference type="Gene3D" id="1.10.10.60">
    <property type="entry name" value="Homeodomain-like"/>
    <property type="match status" value="2"/>
</dbReference>
<dbReference type="InterPro" id="IPR009057">
    <property type="entry name" value="Homeodomain-like_sf"/>
</dbReference>
<dbReference type="Proteomes" id="UP000199107">
    <property type="component" value="Unassembled WGS sequence"/>
</dbReference>
<dbReference type="InterPro" id="IPR020449">
    <property type="entry name" value="Tscrpt_reg_AraC-type_HTH"/>
</dbReference>
<dbReference type="AlphaFoldDB" id="A0A1G9N9L0"/>
<dbReference type="GO" id="GO:0003700">
    <property type="term" value="F:DNA-binding transcription factor activity"/>
    <property type="evidence" value="ECO:0007669"/>
    <property type="project" value="InterPro"/>
</dbReference>
<keyword evidence="1" id="KW-0805">Transcription regulation</keyword>
<proteinExistence type="predicted"/>
<dbReference type="STRING" id="48727.SAMN05192555_10777"/>
<evidence type="ECO:0000256" key="3">
    <source>
        <dbReference type="ARBA" id="ARBA00023163"/>
    </source>
</evidence>
<dbReference type="InterPro" id="IPR052158">
    <property type="entry name" value="INH-QAR"/>
</dbReference>
<dbReference type="InterPro" id="IPR018062">
    <property type="entry name" value="HTH_AraC-typ_CS"/>
</dbReference>
<organism evidence="5 6">
    <name type="scientific">Franzmannia pantelleriensis</name>
    <dbReference type="NCBI Taxonomy" id="48727"/>
    <lineage>
        <taxon>Bacteria</taxon>
        <taxon>Pseudomonadati</taxon>
        <taxon>Pseudomonadota</taxon>
        <taxon>Gammaproteobacteria</taxon>
        <taxon>Oceanospirillales</taxon>
        <taxon>Halomonadaceae</taxon>
        <taxon>Franzmannia</taxon>
    </lineage>
</organism>